<keyword evidence="5" id="KW-1185">Reference proteome</keyword>
<dbReference type="PANTHER" id="PTHR45968">
    <property type="entry name" value="OSJNBA0019K04.7 PROTEIN"/>
    <property type="match status" value="1"/>
</dbReference>
<dbReference type="OrthoDB" id="1737057at2759"/>
<evidence type="ECO:0000313" key="4">
    <source>
        <dbReference type="EMBL" id="KAF9671974.1"/>
    </source>
</evidence>
<accession>A0A835MPT4</accession>
<dbReference type="Gene3D" id="3.50.50.60">
    <property type="entry name" value="FAD/NAD(P)-binding domain"/>
    <property type="match status" value="1"/>
</dbReference>
<dbReference type="EMBL" id="JADGMS010000012">
    <property type="protein sequence ID" value="KAF9671974.1"/>
    <property type="molecule type" value="Genomic_DNA"/>
</dbReference>
<sequence length="244" mass="27389">MKRKRILWPKHKVLMTGSSSQHEGASPDSPLSCPSFFFSFSSFQSKDKNRKNLSYFLTNSFFKTRMWRKMSARYTLPNLLRRISTALSMAYAITSGVYAKLGDPSKVYKGSIITMHIKDSEKVHTKSTTIMSKMSCQKPIDANLLQITSYQLGELGSMLLMLSGTGPASHLRDHGITVVVDQPMVGQGMTDNPMKVLFIPSHISVEVSLIQVLGIASFCSYIEHPVVQALFQLRLRSLEDYELP</sequence>
<dbReference type="InterPro" id="IPR036188">
    <property type="entry name" value="FAD/NAD-bd_sf"/>
</dbReference>
<keyword evidence="3" id="KW-0274">FAD</keyword>
<protein>
    <recommendedName>
        <fullName evidence="6">Glucose-methanol-choline oxidoreductase N-terminal domain-containing protein</fullName>
    </recommendedName>
</protein>
<evidence type="ECO:0000256" key="2">
    <source>
        <dbReference type="ARBA" id="ARBA00022630"/>
    </source>
</evidence>
<dbReference type="AlphaFoldDB" id="A0A835MPT4"/>
<dbReference type="PANTHER" id="PTHR45968:SF31">
    <property type="entry name" value="GLUCOSE-METHANOL-CHOLINE (GMC) OXIDOREDUCTASE FAMILY PROTEIN"/>
    <property type="match status" value="1"/>
</dbReference>
<evidence type="ECO:0000313" key="5">
    <source>
        <dbReference type="Proteomes" id="UP000657918"/>
    </source>
</evidence>
<comment type="cofactor">
    <cofactor evidence="1">
        <name>FAD</name>
        <dbReference type="ChEBI" id="CHEBI:57692"/>
    </cofactor>
</comment>
<dbReference type="InterPro" id="IPR051871">
    <property type="entry name" value="GMC_Oxidoreductase-Related"/>
</dbReference>
<dbReference type="SUPFAM" id="SSF51905">
    <property type="entry name" value="FAD/NAD(P)-binding domain"/>
    <property type="match status" value="1"/>
</dbReference>
<gene>
    <name evidence="4" type="ORF">SADUNF_Sadunf12G0106100</name>
</gene>
<organism evidence="4 5">
    <name type="scientific">Salix dunnii</name>
    <dbReference type="NCBI Taxonomy" id="1413687"/>
    <lineage>
        <taxon>Eukaryota</taxon>
        <taxon>Viridiplantae</taxon>
        <taxon>Streptophyta</taxon>
        <taxon>Embryophyta</taxon>
        <taxon>Tracheophyta</taxon>
        <taxon>Spermatophyta</taxon>
        <taxon>Magnoliopsida</taxon>
        <taxon>eudicotyledons</taxon>
        <taxon>Gunneridae</taxon>
        <taxon>Pentapetalae</taxon>
        <taxon>rosids</taxon>
        <taxon>fabids</taxon>
        <taxon>Malpighiales</taxon>
        <taxon>Salicaceae</taxon>
        <taxon>Saliceae</taxon>
        <taxon>Salix</taxon>
    </lineage>
</organism>
<keyword evidence="2" id="KW-0285">Flavoprotein</keyword>
<proteinExistence type="predicted"/>
<evidence type="ECO:0000256" key="3">
    <source>
        <dbReference type="ARBA" id="ARBA00022827"/>
    </source>
</evidence>
<dbReference type="Proteomes" id="UP000657918">
    <property type="component" value="Unassembled WGS sequence"/>
</dbReference>
<comment type="caution">
    <text evidence="4">The sequence shown here is derived from an EMBL/GenBank/DDBJ whole genome shotgun (WGS) entry which is preliminary data.</text>
</comment>
<dbReference type="Gene3D" id="3.30.410.40">
    <property type="match status" value="1"/>
</dbReference>
<evidence type="ECO:0008006" key="6">
    <source>
        <dbReference type="Google" id="ProtNLM"/>
    </source>
</evidence>
<evidence type="ECO:0000256" key="1">
    <source>
        <dbReference type="ARBA" id="ARBA00001974"/>
    </source>
</evidence>
<name>A0A835MPT4_9ROSI</name>
<reference evidence="4 5" key="1">
    <citation type="submission" date="2020-10" db="EMBL/GenBank/DDBJ databases">
        <title>Plant Genome Project.</title>
        <authorList>
            <person name="Zhang R.-G."/>
        </authorList>
    </citation>
    <scope>NUCLEOTIDE SEQUENCE [LARGE SCALE GENOMIC DNA]</scope>
    <source>
        <strain evidence="4">FAFU-HL-1</strain>
        <tissue evidence="4">Leaf</tissue>
    </source>
</reference>